<dbReference type="Proteomes" id="UP000068382">
    <property type="component" value="Unassembled WGS sequence"/>
</dbReference>
<evidence type="ECO:0000313" key="2">
    <source>
        <dbReference type="Proteomes" id="UP000068382"/>
    </source>
</evidence>
<dbReference type="RefSeq" id="WP_068248889.1">
    <property type="nucleotide sequence ID" value="NZ_LPUY01000138.1"/>
</dbReference>
<accession>A0A132BS52</accession>
<dbReference type="OrthoDB" id="7495008at2"/>
<gene>
    <name evidence="1" type="ORF">TRIHO_44450</name>
</gene>
<reference evidence="1 2" key="1">
    <citation type="submission" date="2015-12" db="EMBL/GenBank/DDBJ databases">
        <title>Genome sequence of the marine Rhodobacteraceae strain O3.65, Candidatus Tritonibacter horizontis.</title>
        <authorList>
            <person name="Poehlein A."/>
            <person name="Giebel H.A."/>
            <person name="Voget S."/>
            <person name="Brinkhoff T."/>
        </authorList>
    </citation>
    <scope>NUCLEOTIDE SEQUENCE [LARGE SCALE GENOMIC DNA]</scope>
    <source>
        <strain evidence="1 2">O3.65</strain>
    </source>
</reference>
<dbReference type="AlphaFoldDB" id="A0A132BS52"/>
<comment type="caution">
    <text evidence="1">The sequence shown here is derived from an EMBL/GenBank/DDBJ whole genome shotgun (WGS) entry which is preliminary data.</text>
</comment>
<name>A0A132BS52_9RHOB</name>
<proteinExistence type="predicted"/>
<dbReference type="PATRIC" id="fig|1768241.3.peg.4643"/>
<sequence>MIEFRQIDDGNPALVHSPMVRALEKTFSYIAEHGGIGLTPSKAFKRVFLHWAAREFDWPGYSEEDLFAINKVLNEIDFGPLMDLHDVMIALKVGRHYKGQFKLTKAGQELVGQPGRIFGIFTPFYLFEVNHARFSRFDDEPVLGNWDVFLNVLNVETEDGATGADLRRVLFGEPDLAGGFDDVLSSLYIQVLRPLCWTGLLQENRDKGLLQTRESTFTKTPLWRAALRLETGGVVRRAPRH</sequence>
<organism evidence="1 2">
    <name type="scientific">Tritonibacter horizontis</name>
    <dbReference type="NCBI Taxonomy" id="1768241"/>
    <lineage>
        <taxon>Bacteria</taxon>
        <taxon>Pseudomonadati</taxon>
        <taxon>Pseudomonadota</taxon>
        <taxon>Alphaproteobacteria</taxon>
        <taxon>Rhodobacterales</taxon>
        <taxon>Paracoccaceae</taxon>
        <taxon>Tritonibacter</taxon>
    </lineage>
</organism>
<evidence type="ECO:0000313" key="1">
    <source>
        <dbReference type="EMBL" id="KUP90580.1"/>
    </source>
</evidence>
<protein>
    <submittedName>
        <fullName evidence="1">Uncharacterized protein</fullName>
    </submittedName>
</protein>
<dbReference type="EMBL" id="LPUY01000138">
    <property type="protein sequence ID" value="KUP90580.1"/>
    <property type="molecule type" value="Genomic_DNA"/>
</dbReference>
<keyword evidence="2" id="KW-1185">Reference proteome</keyword>